<keyword evidence="3" id="KW-1185">Reference proteome</keyword>
<dbReference type="EMBL" id="VNJK01000001">
    <property type="protein sequence ID" value="TVX93054.1"/>
    <property type="molecule type" value="Genomic_DNA"/>
</dbReference>
<dbReference type="OrthoDB" id="2739807at2"/>
<evidence type="ECO:0000313" key="2">
    <source>
        <dbReference type="EMBL" id="TVX93054.1"/>
    </source>
</evidence>
<protein>
    <submittedName>
        <fullName evidence="2">GPW/gp25 family protein</fullName>
    </submittedName>
</protein>
<dbReference type="RefSeq" id="WP_144989162.1">
    <property type="nucleotide sequence ID" value="NZ_VNJK01000001.1"/>
</dbReference>
<dbReference type="Proteomes" id="UP000318102">
    <property type="component" value="Unassembled WGS sequence"/>
</dbReference>
<dbReference type="Pfam" id="PF04965">
    <property type="entry name" value="GPW_gp25"/>
    <property type="match status" value="1"/>
</dbReference>
<dbReference type="InterPro" id="IPR007048">
    <property type="entry name" value="IraD/Gp25-like"/>
</dbReference>
<reference evidence="2 3" key="1">
    <citation type="submission" date="2019-07" db="EMBL/GenBank/DDBJ databases">
        <authorList>
            <person name="Kim J."/>
        </authorList>
    </citation>
    <scope>NUCLEOTIDE SEQUENCE [LARGE SCALE GENOMIC DNA]</scope>
    <source>
        <strain evidence="2 3">N4</strain>
    </source>
</reference>
<proteinExistence type="predicted"/>
<organism evidence="2 3">
    <name type="scientific">Paenibacillus agilis</name>
    <dbReference type="NCBI Taxonomy" id="3020863"/>
    <lineage>
        <taxon>Bacteria</taxon>
        <taxon>Bacillati</taxon>
        <taxon>Bacillota</taxon>
        <taxon>Bacilli</taxon>
        <taxon>Bacillales</taxon>
        <taxon>Paenibacillaceae</taxon>
        <taxon>Paenibacillus</taxon>
    </lineage>
</organism>
<evidence type="ECO:0000313" key="3">
    <source>
        <dbReference type="Proteomes" id="UP000318102"/>
    </source>
</evidence>
<comment type="caution">
    <text evidence="2">The sequence shown here is derived from an EMBL/GenBank/DDBJ whole genome shotgun (WGS) entry which is preliminary data.</text>
</comment>
<dbReference type="Gene3D" id="3.10.450.40">
    <property type="match status" value="1"/>
</dbReference>
<name>A0A559IZK7_9BACL</name>
<dbReference type="SUPFAM" id="SSF160719">
    <property type="entry name" value="gpW/gp25-like"/>
    <property type="match status" value="1"/>
</dbReference>
<gene>
    <name evidence="2" type="ORF">FPZ44_08265</name>
</gene>
<evidence type="ECO:0000259" key="1">
    <source>
        <dbReference type="Pfam" id="PF04965"/>
    </source>
</evidence>
<sequence length="99" mass="11109">MKVNFAPTSLREEIEQNIDCILETIQGTAPLARGFGLDKTDVDSLDNLIEARMTNKVITAIQEHEPRVQVTEVYFPAGEDGKIKPKVKYVMVEEGEDTE</sequence>
<feature type="domain" description="IraD/Gp25-like" evidence="1">
    <location>
        <begin position="9"/>
        <end position="92"/>
    </location>
</feature>
<dbReference type="AlphaFoldDB" id="A0A559IZK7"/>
<accession>A0A559IZK7</accession>